<accession>D8UB82</accession>
<protein>
    <submittedName>
        <fullName evidence="2">Uncharacterized protein</fullName>
    </submittedName>
</protein>
<evidence type="ECO:0000313" key="3">
    <source>
        <dbReference type="Proteomes" id="UP000001058"/>
    </source>
</evidence>
<sequence length="607" mass="66553">MDAEDHNHSSDSDAVLGQEWTHMTMPHNAMVCPQVQVQPGSAANDEVERVKQRHDLCHRCNQQKPLFPCLALHGGKKNQCQTRHCMQCLQALAHQLHLASWLELVWCCPVCRTCCSCTDCLQTVPLFGPGPQMHEQVMHAGARRALAFLGPIVEAEVAAQDEQVRCMTRYEHARVEDAAQHVGMDPETRPTCNLCCAAIYNLHQGCSNKVYHWPYSEDACGYNLCAVCIAKMPAALPRCPRAKCHPSCCTQCTYGLGCTMVLHGCIMMRVSSTLKRSGVTTLLASASTCSSKMRSKFHTAGGGTETSYMQNRAEAAGRAARGTIDALYKTGVQQTGVVLLILGALLVLVLVIMYIMSKIKQTQLQKVELQSGTLIQLDNGTQVPYCVDTSKMALVNAGHEFSYSTWLYLGPVYQPTANHKLILQRSTLAVTAQDSMDNNSNPVLFMDKNTNRLYVARATNRVKAAVVSLDDILQKDAARKYASGFLVTYIDYVPLQRWVNITVTVRDNTAYVFLDGDLYSAVSVTDVSMDGGAARPIIRGTASDLTIGHRIINTAGYVAGSSAWNYTLTQAKVQGVYKNGPYKKSYLSMFGLGSYGLGSPIYSLDKA</sequence>
<dbReference type="KEGG" id="vcn:VOLCADRAFT_96850"/>
<dbReference type="OrthoDB" id="557707at2759"/>
<dbReference type="InterPro" id="IPR013320">
    <property type="entry name" value="ConA-like_dom_sf"/>
</dbReference>
<feature type="transmembrane region" description="Helical" evidence="1">
    <location>
        <begin position="337"/>
        <end position="356"/>
    </location>
</feature>
<dbReference type="Gene3D" id="2.60.120.200">
    <property type="match status" value="1"/>
</dbReference>
<name>D8UB82_VOLCA</name>
<evidence type="ECO:0000256" key="1">
    <source>
        <dbReference type="SAM" id="Phobius"/>
    </source>
</evidence>
<proteinExistence type="predicted"/>
<reference evidence="2 3" key="1">
    <citation type="journal article" date="2010" name="Science">
        <title>Genomic analysis of organismal complexity in the multicellular green alga Volvox carteri.</title>
        <authorList>
            <person name="Prochnik S.E."/>
            <person name="Umen J."/>
            <person name="Nedelcu A.M."/>
            <person name="Hallmann A."/>
            <person name="Miller S.M."/>
            <person name="Nishii I."/>
            <person name="Ferris P."/>
            <person name="Kuo A."/>
            <person name="Mitros T."/>
            <person name="Fritz-Laylin L.K."/>
            <person name="Hellsten U."/>
            <person name="Chapman J."/>
            <person name="Simakov O."/>
            <person name="Rensing S.A."/>
            <person name="Terry A."/>
            <person name="Pangilinan J."/>
            <person name="Kapitonov V."/>
            <person name="Jurka J."/>
            <person name="Salamov A."/>
            <person name="Shapiro H."/>
            <person name="Schmutz J."/>
            <person name="Grimwood J."/>
            <person name="Lindquist E."/>
            <person name="Lucas S."/>
            <person name="Grigoriev I.V."/>
            <person name="Schmitt R."/>
            <person name="Kirk D."/>
            <person name="Rokhsar D.S."/>
        </authorList>
    </citation>
    <scope>NUCLEOTIDE SEQUENCE [LARGE SCALE GENOMIC DNA]</scope>
    <source>
        <strain evidence="3">f. Nagariensis / Eve</strain>
    </source>
</reference>
<dbReference type="EMBL" id="GL378376">
    <property type="protein sequence ID" value="EFJ43065.1"/>
    <property type="molecule type" value="Genomic_DNA"/>
</dbReference>
<dbReference type="AlphaFoldDB" id="D8UB82"/>
<evidence type="ECO:0000313" key="2">
    <source>
        <dbReference type="EMBL" id="EFJ43065.1"/>
    </source>
</evidence>
<dbReference type="InParanoid" id="D8UB82"/>
<gene>
    <name evidence="2" type="ORF">VOLCADRAFT_96850</name>
</gene>
<keyword evidence="1" id="KW-1133">Transmembrane helix</keyword>
<dbReference type="STRING" id="3068.D8UB82"/>
<keyword evidence="1" id="KW-0472">Membrane</keyword>
<dbReference type="RefSeq" id="XP_002955864.1">
    <property type="nucleotide sequence ID" value="XM_002955818.1"/>
</dbReference>
<keyword evidence="3" id="KW-1185">Reference proteome</keyword>
<dbReference type="Proteomes" id="UP000001058">
    <property type="component" value="Unassembled WGS sequence"/>
</dbReference>
<dbReference type="GeneID" id="9614795"/>
<dbReference type="SUPFAM" id="SSF49899">
    <property type="entry name" value="Concanavalin A-like lectins/glucanases"/>
    <property type="match status" value="1"/>
</dbReference>
<organism evidence="3">
    <name type="scientific">Volvox carteri f. nagariensis</name>
    <dbReference type="NCBI Taxonomy" id="3068"/>
    <lineage>
        <taxon>Eukaryota</taxon>
        <taxon>Viridiplantae</taxon>
        <taxon>Chlorophyta</taxon>
        <taxon>core chlorophytes</taxon>
        <taxon>Chlorophyceae</taxon>
        <taxon>CS clade</taxon>
        <taxon>Chlamydomonadales</taxon>
        <taxon>Volvocaceae</taxon>
        <taxon>Volvox</taxon>
    </lineage>
</organism>
<keyword evidence="1" id="KW-0812">Transmembrane</keyword>